<feature type="transmembrane region" description="Helical" evidence="1">
    <location>
        <begin position="274"/>
        <end position="292"/>
    </location>
</feature>
<sequence>MNKILKFELKKSILNIKALIFLVVMLLLKVILAFVNIPQTGRNINENLYKKVISEMPGGYTQEKRDFVEERLEYFSDIKDNNTIEYNYYLGKYTDEEYREIKNDSLIAEKMIPVYSYIREKYNYYHEEYPDGRLFYDLDVQKYIASIGMEFTAIIFIAYIICNIFCNDYRCRTDVLVKTSYYGRKNLFGCRMLITMSVAVVLFLVSLLLDYLIKSRLFDINYYNYSIKSIMEMSGFTFDISVGNAILLINITKFIYMIIFSFILIGISRVLKNTYYVFLAGAGLVLFTYILSEFVPKAARFFLPGAGLTGIKLFI</sequence>
<keyword evidence="1" id="KW-0812">Transmembrane</keyword>
<dbReference type="eggNOG" id="ENOG5031GVT">
    <property type="taxonomic scope" value="Bacteria"/>
</dbReference>
<gene>
    <name evidence="2" type="ORF">BUTYVIB_01833</name>
</gene>
<feature type="transmembrane region" description="Helical" evidence="1">
    <location>
        <begin position="245"/>
        <end position="267"/>
    </location>
</feature>
<dbReference type="STRING" id="45851.BHV86_09150"/>
<comment type="caution">
    <text evidence="2">The sequence shown here is derived from an EMBL/GenBank/DDBJ whole genome shotgun (WGS) entry which is preliminary data.</text>
</comment>
<dbReference type="AlphaFoldDB" id="D4S163"/>
<dbReference type="HOGENOM" id="CLU_881880_0_0_9"/>
<protein>
    <submittedName>
        <fullName evidence="2">Uncharacterized protein</fullName>
    </submittedName>
</protein>
<dbReference type="EMBL" id="ABWN01000033">
    <property type="protein sequence ID" value="EFF67953.1"/>
    <property type="molecule type" value="Genomic_DNA"/>
</dbReference>
<accession>D4S163</accession>
<feature type="transmembrane region" description="Helical" evidence="1">
    <location>
        <begin position="12"/>
        <end position="35"/>
    </location>
</feature>
<reference evidence="2 3" key="1">
    <citation type="submission" date="2010-02" db="EMBL/GenBank/DDBJ databases">
        <authorList>
            <person name="Weinstock G."/>
            <person name="Sodergren E."/>
            <person name="Clifton S."/>
            <person name="Fulton L."/>
            <person name="Fulton B."/>
            <person name="Courtney L."/>
            <person name="Fronick C."/>
            <person name="Harrison M."/>
            <person name="Strong C."/>
            <person name="Farmer C."/>
            <person name="Delahaunty K."/>
            <person name="Markovic C."/>
            <person name="Hall O."/>
            <person name="Minx P."/>
            <person name="Tomlinson C."/>
            <person name="Mitreva M."/>
            <person name="Nelson J."/>
            <person name="Hou S."/>
            <person name="Wollam A."/>
            <person name="Pepin K.H."/>
            <person name="Johnson M."/>
            <person name="Bhonagiri V."/>
            <person name="Zhang X."/>
            <person name="Suruliraj S."/>
            <person name="Warren W."/>
            <person name="Chinwalla A."/>
            <person name="Mardis E.R."/>
            <person name="Wilson R.K."/>
        </authorList>
    </citation>
    <scope>NUCLEOTIDE SEQUENCE [LARGE SCALE GENOMIC DNA]</scope>
    <source>
        <strain evidence="2 3">DSM 2876</strain>
    </source>
</reference>
<evidence type="ECO:0000313" key="3">
    <source>
        <dbReference type="Proteomes" id="UP000006238"/>
    </source>
</evidence>
<organism evidence="2 3">
    <name type="scientific">Eshraghiella crossota DSM 2876</name>
    <dbReference type="NCBI Taxonomy" id="511680"/>
    <lineage>
        <taxon>Bacteria</taxon>
        <taxon>Bacillati</taxon>
        <taxon>Bacillota</taxon>
        <taxon>Clostridia</taxon>
        <taxon>Lachnospirales</taxon>
        <taxon>Lachnospiraceae</taxon>
        <taxon>Eshraghiella</taxon>
    </lineage>
</organism>
<proteinExistence type="predicted"/>
<feature type="transmembrane region" description="Helical" evidence="1">
    <location>
        <begin position="187"/>
        <end position="209"/>
    </location>
</feature>
<dbReference type="RefSeq" id="WP_005603671.1">
    <property type="nucleotide sequence ID" value="NZ_GG663524.1"/>
</dbReference>
<name>D4S163_9FIRM</name>
<evidence type="ECO:0000313" key="2">
    <source>
        <dbReference type="EMBL" id="EFF67953.1"/>
    </source>
</evidence>
<dbReference type="Proteomes" id="UP000006238">
    <property type="component" value="Unassembled WGS sequence"/>
</dbReference>
<keyword evidence="3" id="KW-1185">Reference proteome</keyword>
<keyword evidence="1" id="KW-1133">Transmembrane helix</keyword>
<dbReference type="GeneID" id="98918024"/>
<feature type="transmembrane region" description="Helical" evidence="1">
    <location>
        <begin position="143"/>
        <end position="166"/>
    </location>
</feature>
<keyword evidence="1" id="KW-0472">Membrane</keyword>
<evidence type="ECO:0000256" key="1">
    <source>
        <dbReference type="SAM" id="Phobius"/>
    </source>
</evidence>